<dbReference type="Proteomes" id="UP000682645">
    <property type="component" value="Segment"/>
</dbReference>
<name>A0A411HB73_9VIRU</name>
<gene>
    <name evidence="1" type="ORF">HgNV_060</name>
</gene>
<evidence type="ECO:0000313" key="2">
    <source>
        <dbReference type="Proteomes" id="UP000682645"/>
    </source>
</evidence>
<proteinExistence type="predicted"/>
<keyword evidence="2" id="KW-1185">Reference proteome</keyword>
<evidence type="ECO:0000313" key="1">
    <source>
        <dbReference type="EMBL" id="QBB28665.1"/>
    </source>
</evidence>
<sequence length="194" mass="22733">MDNLITEWEGHGDTVHDDVTYISDVQFAEYFELVNTSEYIATIFELLDGEYGISRDVQYEENFIMPSNPLYINYDTNEMILFDDDCLITKSLNKHKLTMFCSSFFITTSEYLKAICMLLFLTHSELVGFKYVCNNLFSIAGYILPQFINQTKYIDCEIASLPFSLSFFKTLKYTYNLKNYHSQIDNRTYQIVHA</sequence>
<reference evidence="1" key="1">
    <citation type="journal article" date="2019" name="Sci. Rep.">
        <title>The first clawed lobster virus Homarus gammarus nudivirus (HgNV n. sp.) expands the diversity of the Nudiviridae.</title>
        <authorList>
            <person name="Holt C.C."/>
            <person name="Stone M."/>
            <person name="Bass D."/>
            <person name="Bateman K.S."/>
            <person name="van Aerle R."/>
            <person name="Daniels C.L."/>
            <person name="van der Giezen M."/>
            <person name="Ross S.H."/>
            <person name="Hooper C."/>
            <person name="Stentiford G.D."/>
        </authorList>
    </citation>
    <scope>NUCLEOTIDE SEQUENCE</scope>
    <source>
        <strain evidence="1">52S104HLG2</strain>
    </source>
</reference>
<accession>A0A411HB73</accession>
<organism evidence="1 2">
    <name type="scientific">Homarus gammarus nudivirus</name>
    <dbReference type="NCBI Taxonomy" id="2509616"/>
    <lineage>
        <taxon>Viruses</taxon>
        <taxon>Viruses incertae sedis</taxon>
        <taxon>Naldaviricetes</taxon>
        <taxon>Lefavirales</taxon>
        <taxon>Nudiviridae</taxon>
        <taxon>Gammanudivirus</taxon>
        <taxon>Gammanudivirus hogammari</taxon>
    </lineage>
</organism>
<protein>
    <submittedName>
        <fullName evidence="1">Uncharacterized protein</fullName>
    </submittedName>
</protein>
<dbReference type="EMBL" id="MK439999">
    <property type="protein sequence ID" value="QBB28665.1"/>
    <property type="molecule type" value="Genomic_DNA"/>
</dbReference>